<organism evidence="1 2">
    <name type="scientific">Bacteroides reticulotermitis JCM 10512</name>
    <dbReference type="NCBI Taxonomy" id="1445607"/>
    <lineage>
        <taxon>Bacteria</taxon>
        <taxon>Pseudomonadati</taxon>
        <taxon>Bacteroidota</taxon>
        <taxon>Bacteroidia</taxon>
        <taxon>Bacteroidales</taxon>
        <taxon>Bacteroidaceae</taxon>
        <taxon>Bacteroides</taxon>
    </lineage>
</organism>
<name>W4UQV0_9BACE</name>
<reference evidence="1 2" key="1">
    <citation type="journal article" date="2014" name="Genome Announc.">
        <title>Draft Genome Sequence of Bacteroides reticulotermitis Strain JCM 10512T, Isolated from the Gut of a Termite.</title>
        <authorList>
            <person name="Yuki M."/>
            <person name="Oshima K."/>
            <person name="Suda W."/>
            <person name="Sakamoto M."/>
            <person name="Iida T."/>
            <person name="Hattori M."/>
            <person name="Ohkuma M."/>
        </authorList>
    </citation>
    <scope>NUCLEOTIDE SEQUENCE [LARGE SCALE GENOMIC DNA]</scope>
    <source>
        <strain evidence="1 2">JCM 10512</strain>
    </source>
</reference>
<evidence type="ECO:0000313" key="1">
    <source>
        <dbReference type="EMBL" id="GAE83555.1"/>
    </source>
</evidence>
<protein>
    <recommendedName>
        <fullName evidence="3">Macroglobulin domain-containing protein</fullName>
    </recommendedName>
</protein>
<accession>W4UQV0</accession>
<dbReference type="AlphaFoldDB" id="W4UQV0"/>
<comment type="caution">
    <text evidence="1">The sequence shown here is derived from an EMBL/GenBank/DDBJ whole genome shotgun (WGS) entry which is preliminary data.</text>
</comment>
<dbReference type="EMBL" id="BAIV01000009">
    <property type="protein sequence ID" value="GAE83555.1"/>
    <property type="molecule type" value="Genomic_DNA"/>
</dbReference>
<evidence type="ECO:0008006" key="3">
    <source>
        <dbReference type="Google" id="ProtNLM"/>
    </source>
</evidence>
<proteinExistence type="predicted"/>
<keyword evidence="2" id="KW-1185">Reference proteome</keyword>
<gene>
    <name evidence="1" type="ORF">JCM10512_1838</name>
</gene>
<evidence type="ECO:0000313" key="2">
    <source>
        <dbReference type="Proteomes" id="UP000019131"/>
    </source>
</evidence>
<dbReference type="Proteomes" id="UP000019131">
    <property type="component" value="Unassembled WGS sequence"/>
</dbReference>
<sequence length="894" mass="103300">MNYAHFPFLLLGWLLLKPFVAVASVSDSLFAHYFNHAQTFADAYPREKVHLHFDHTSYYVGDTIWFKAYAVTAENNQLTTISTPLYVELIDQMGYAAHKQIVRLENGEGYGQIPLTEYILSGYYEVRAYTKWMLAFDETQYFSRAFPIYRWLDNNHEKERSIATYNWDPSTRLRPKERKKKLSLRFFPEGGQLVEGIPSVIAFKAESKDESDIRLSGEISQNGETISFETLHEGMGSFLYTPTIKPAPAKVRWEGKEYTFQLPEVQPAGYVLYVQKRGNQYEIRVMRNAQTNRQDTVAVFFSHQGRPITYHTVKWDNEHIERFILPAEIFPAGIIQVSLINQQGATLCERFCYAMPKENALRLEVHSDTFLHAPYDSISCRISLKDSHGKPIQGKISVAIRSQQISDYLEYDNTLFTDLLLTSDLKGYIHQPGYYFADSTALRLKELDVLMLVHGWRKYDMSTVLGVREFTPRYQPEEKLTLYGQVRSIILKKAQAGLNISILTRTDSMFAAGSTISDSLGYFTIPVYPFEEDMEAAFQTQKPGKPRNRMCHVQLFRNFQPGLRAFAPEELNPTWKKANELVWLANLKDSIYQDSVFGPDNHWIDEVTIQAKAIQREVNTVRFEQSIIAFYDVEQLLDEARDKGKDYITISQFLKETNPTIANKYSGFKSIVNGKVDVTWEDESINAIKYILFCKGTGAYDKLANKNQDMGYTSMLDNYKYNDREWTDPSDKSHTGVVCYIITKDGWNPHLRYDYTRGIRYTTIKGYTRPLDFYSPEYLPNKPLPSKDARRTLYWNPKLETNEDGEAIIHCYNTHNFTFLTISAEAIYKGQPASLNLYTRIEEMKTGNKLIALNKRTIPTSRGHRYQGQIAGVNAAVYYTQRKFLHHPQMLFQG</sequence>
<dbReference type="STRING" id="1445607.JCM10512_1838"/>